<keyword evidence="3" id="KW-1185">Reference proteome</keyword>
<dbReference type="VEuPathDB" id="FungiDB:HMPREF1541_02052"/>
<sequence length="301" mass="34320">MRGGLDTLGWSGSLKQAIETVTSFVKFQTKTQTPASSPNPTEETTTSLKLDYPTHPFPTDLSATISKLPFGFSDMALARTLSVQTIDLLVDVHEQDLAQRTQQPNNSTSSPSRKRLYTADKCLQLLKSTSMPEPERMIVGGLLAYTVQSQPPASRTTFYDESLMSLLAELAQYTFFNYEHPSLLWIVMCFSVLQDHLTQGSRVDFFHHTVLRFRQSTRWSRMEKTLKEFLWTDERLREWKWAWEDAIGSHRPMGYESRTPSKSPEIEGFARDGVVTPAPSIDRYANLRPPMEVGLQIKMEE</sequence>
<dbReference type="OrthoDB" id="4147290at2759"/>
<evidence type="ECO:0000313" key="3">
    <source>
        <dbReference type="Proteomes" id="UP000030752"/>
    </source>
</evidence>
<dbReference type="GeneID" id="19969391"/>
<organism evidence="2 3">
    <name type="scientific">Cyphellophora europaea (strain CBS 101466)</name>
    <name type="common">Phialophora europaea</name>
    <dbReference type="NCBI Taxonomy" id="1220924"/>
    <lineage>
        <taxon>Eukaryota</taxon>
        <taxon>Fungi</taxon>
        <taxon>Dikarya</taxon>
        <taxon>Ascomycota</taxon>
        <taxon>Pezizomycotina</taxon>
        <taxon>Eurotiomycetes</taxon>
        <taxon>Chaetothyriomycetidae</taxon>
        <taxon>Chaetothyriales</taxon>
        <taxon>Cyphellophoraceae</taxon>
        <taxon>Cyphellophora</taxon>
    </lineage>
</organism>
<dbReference type="RefSeq" id="XP_008714630.1">
    <property type="nucleotide sequence ID" value="XM_008716408.1"/>
</dbReference>
<evidence type="ECO:0000313" key="2">
    <source>
        <dbReference type="EMBL" id="ETN42894.1"/>
    </source>
</evidence>
<dbReference type="Proteomes" id="UP000030752">
    <property type="component" value="Unassembled WGS sequence"/>
</dbReference>
<dbReference type="AlphaFoldDB" id="W2S4N2"/>
<name>W2S4N2_CYPE1</name>
<dbReference type="InParanoid" id="W2S4N2"/>
<evidence type="ECO:0000256" key="1">
    <source>
        <dbReference type="SAM" id="MobiDB-lite"/>
    </source>
</evidence>
<proteinExistence type="predicted"/>
<dbReference type="EMBL" id="KB822718">
    <property type="protein sequence ID" value="ETN42894.1"/>
    <property type="molecule type" value="Genomic_DNA"/>
</dbReference>
<feature type="region of interest" description="Disordered" evidence="1">
    <location>
        <begin position="29"/>
        <end position="52"/>
    </location>
</feature>
<accession>W2S4N2</accession>
<reference evidence="2 3" key="1">
    <citation type="submission" date="2013-03" db="EMBL/GenBank/DDBJ databases">
        <title>The Genome Sequence of Phialophora europaea CBS 101466.</title>
        <authorList>
            <consortium name="The Broad Institute Genomics Platform"/>
            <person name="Cuomo C."/>
            <person name="de Hoog S."/>
            <person name="Gorbushina A."/>
            <person name="Walker B."/>
            <person name="Young S.K."/>
            <person name="Zeng Q."/>
            <person name="Gargeya S."/>
            <person name="Fitzgerald M."/>
            <person name="Haas B."/>
            <person name="Abouelleil A."/>
            <person name="Allen A.W."/>
            <person name="Alvarado L."/>
            <person name="Arachchi H.M."/>
            <person name="Berlin A.M."/>
            <person name="Chapman S.B."/>
            <person name="Gainer-Dewar J."/>
            <person name="Goldberg J."/>
            <person name="Griggs A."/>
            <person name="Gujja S."/>
            <person name="Hansen M."/>
            <person name="Howarth C."/>
            <person name="Imamovic A."/>
            <person name="Ireland A."/>
            <person name="Larimer J."/>
            <person name="McCowan C."/>
            <person name="Murphy C."/>
            <person name="Pearson M."/>
            <person name="Poon T.W."/>
            <person name="Priest M."/>
            <person name="Roberts A."/>
            <person name="Saif S."/>
            <person name="Shea T."/>
            <person name="Sisk P."/>
            <person name="Sykes S."/>
            <person name="Wortman J."/>
            <person name="Nusbaum C."/>
            <person name="Birren B."/>
        </authorList>
    </citation>
    <scope>NUCLEOTIDE SEQUENCE [LARGE SCALE GENOMIC DNA]</scope>
    <source>
        <strain evidence="2 3">CBS 101466</strain>
    </source>
</reference>
<protein>
    <submittedName>
        <fullName evidence="2">Uncharacterized protein</fullName>
    </submittedName>
</protein>
<dbReference type="HOGENOM" id="CLU_924438_0_0_1"/>
<feature type="compositionally biased region" description="Low complexity" evidence="1">
    <location>
        <begin position="33"/>
        <end position="47"/>
    </location>
</feature>
<gene>
    <name evidence="2" type="ORF">HMPREF1541_02052</name>
</gene>